<comment type="caution">
    <text evidence="1">The sequence shown here is derived from an EMBL/GenBank/DDBJ whole genome shotgun (WGS) entry which is preliminary data.</text>
</comment>
<proteinExistence type="predicted"/>
<keyword evidence="2" id="KW-1185">Reference proteome</keyword>
<dbReference type="EMBL" id="CM029046">
    <property type="protein sequence ID" value="KAG2588369.1"/>
    <property type="molecule type" value="Genomic_DNA"/>
</dbReference>
<dbReference type="AlphaFoldDB" id="A0A8T0RVG5"/>
<protein>
    <submittedName>
        <fullName evidence="1">Uncharacterized protein</fullName>
    </submittedName>
</protein>
<organism evidence="1 2">
    <name type="scientific">Panicum virgatum</name>
    <name type="common">Blackwell switchgrass</name>
    <dbReference type="NCBI Taxonomy" id="38727"/>
    <lineage>
        <taxon>Eukaryota</taxon>
        <taxon>Viridiplantae</taxon>
        <taxon>Streptophyta</taxon>
        <taxon>Embryophyta</taxon>
        <taxon>Tracheophyta</taxon>
        <taxon>Spermatophyta</taxon>
        <taxon>Magnoliopsida</taxon>
        <taxon>Liliopsida</taxon>
        <taxon>Poales</taxon>
        <taxon>Poaceae</taxon>
        <taxon>PACMAD clade</taxon>
        <taxon>Panicoideae</taxon>
        <taxon>Panicodae</taxon>
        <taxon>Paniceae</taxon>
        <taxon>Panicinae</taxon>
        <taxon>Panicum</taxon>
        <taxon>Panicum sect. Hiantes</taxon>
    </lineage>
</organism>
<dbReference type="Proteomes" id="UP000823388">
    <property type="component" value="Chromosome 5N"/>
</dbReference>
<accession>A0A8T0RVG5</accession>
<evidence type="ECO:0000313" key="1">
    <source>
        <dbReference type="EMBL" id="KAG2588369.1"/>
    </source>
</evidence>
<name>A0A8T0RVG5_PANVG</name>
<sequence length="105" mass="12159">MGTMVRRNCPSLPETYYISFIFGVKDSIQFHLQCHRTTALSQAYWYAKRLEQATPNFRKYNDAHLQPKPPKPWVKEKEPANSSIAELKAAGKCFKCREPWVPDGL</sequence>
<reference evidence="1" key="1">
    <citation type="submission" date="2020-05" db="EMBL/GenBank/DDBJ databases">
        <title>WGS assembly of Panicum virgatum.</title>
        <authorList>
            <person name="Lovell J.T."/>
            <person name="Jenkins J."/>
            <person name="Shu S."/>
            <person name="Juenger T.E."/>
            <person name="Schmutz J."/>
        </authorList>
    </citation>
    <scope>NUCLEOTIDE SEQUENCE</scope>
    <source>
        <strain evidence="1">AP13</strain>
    </source>
</reference>
<evidence type="ECO:0000313" key="2">
    <source>
        <dbReference type="Proteomes" id="UP000823388"/>
    </source>
</evidence>
<gene>
    <name evidence="1" type="ORF">PVAP13_5NG220881</name>
</gene>